<feature type="compositionally biased region" description="Polar residues" evidence="8">
    <location>
        <begin position="1"/>
        <end position="16"/>
    </location>
</feature>
<evidence type="ECO:0000313" key="12">
    <source>
        <dbReference type="EMBL" id="KAL1897656.1"/>
    </source>
</evidence>
<keyword evidence="9" id="KW-1133">Transmembrane helix</keyword>
<dbReference type="Pfam" id="PF05649">
    <property type="entry name" value="Peptidase_M13_N"/>
    <property type="match status" value="1"/>
</dbReference>
<feature type="transmembrane region" description="Helical" evidence="9">
    <location>
        <begin position="46"/>
        <end position="70"/>
    </location>
</feature>
<keyword evidence="5" id="KW-0378">Hydrolase</keyword>
<dbReference type="SUPFAM" id="SSF55486">
    <property type="entry name" value="Metalloproteases ('zincins'), catalytic domain"/>
    <property type="match status" value="1"/>
</dbReference>
<reference evidence="12 13" key="1">
    <citation type="journal article" date="2024" name="IMA Fungus">
        <title>IMA Genome - F19 : A genome assembly and annotation guide to empower mycologists, including annotated draft genome sequences of Ceratocystis pirilliformis, Diaporthe australafricana, Fusarium ophioides, Paecilomyces lecythidis, and Sporothrix stenoceras.</title>
        <authorList>
            <person name="Aylward J."/>
            <person name="Wilson A.M."/>
            <person name="Visagie C.M."/>
            <person name="Spraker J."/>
            <person name="Barnes I."/>
            <person name="Buitendag C."/>
            <person name="Ceriani C."/>
            <person name="Del Mar Angel L."/>
            <person name="du Plessis D."/>
            <person name="Fuchs T."/>
            <person name="Gasser K."/>
            <person name="Kramer D."/>
            <person name="Li W."/>
            <person name="Munsamy K."/>
            <person name="Piso A."/>
            <person name="Price J.L."/>
            <person name="Sonnekus B."/>
            <person name="Thomas C."/>
            <person name="van der Nest A."/>
            <person name="van Dijk A."/>
            <person name="van Heerden A."/>
            <person name="van Vuuren N."/>
            <person name="Yilmaz N."/>
            <person name="Duong T.A."/>
            <person name="van der Merwe N.A."/>
            <person name="Wingfield M.J."/>
            <person name="Wingfield B.D."/>
        </authorList>
    </citation>
    <scope>NUCLEOTIDE SEQUENCE [LARGE SCALE GENOMIC DNA]</scope>
    <source>
        <strain evidence="12 13">CMW 5346</strain>
    </source>
</reference>
<keyword evidence="6" id="KW-0862">Zinc</keyword>
<dbReference type="InterPro" id="IPR000718">
    <property type="entry name" value="Peptidase_M13"/>
</dbReference>
<keyword evidence="13" id="KW-1185">Reference proteome</keyword>
<keyword evidence="7" id="KW-0482">Metalloprotease</keyword>
<dbReference type="Gene3D" id="1.10.1380.10">
    <property type="entry name" value="Neutral endopeptidase , domain2"/>
    <property type="match status" value="1"/>
</dbReference>
<keyword evidence="3" id="KW-0645">Protease</keyword>
<evidence type="ECO:0000256" key="3">
    <source>
        <dbReference type="ARBA" id="ARBA00022670"/>
    </source>
</evidence>
<comment type="cofactor">
    <cofactor evidence="1">
        <name>Zn(2+)</name>
        <dbReference type="ChEBI" id="CHEBI:29105"/>
    </cofactor>
</comment>
<feature type="region of interest" description="Disordered" evidence="8">
    <location>
        <begin position="1"/>
        <end position="32"/>
    </location>
</feature>
<name>A0ABR3ZC76_9PEZI</name>
<dbReference type="InterPro" id="IPR008753">
    <property type="entry name" value="Peptidase_M13_N"/>
</dbReference>
<gene>
    <name evidence="12" type="ORF">Sste5346_003964</name>
</gene>
<evidence type="ECO:0000256" key="7">
    <source>
        <dbReference type="ARBA" id="ARBA00023049"/>
    </source>
</evidence>
<protein>
    <recommendedName>
        <fullName evidence="14">Endothelin-converting enzyme</fullName>
    </recommendedName>
</protein>
<feature type="domain" description="Peptidase M13 C-terminal" evidence="10">
    <location>
        <begin position="573"/>
        <end position="779"/>
    </location>
</feature>
<comment type="similarity">
    <text evidence="2">Belongs to the peptidase M13 family.</text>
</comment>
<evidence type="ECO:0000256" key="8">
    <source>
        <dbReference type="SAM" id="MobiDB-lite"/>
    </source>
</evidence>
<keyword evidence="9" id="KW-0472">Membrane</keyword>
<dbReference type="Pfam" id="PF01431">
    <property type="entry name" value="Peptidase_M13"/>
    <property type="match status" value="1"/>
</dbReference>
<dbReference type="PROSITE" id="PS51885">
    <property type="entry name" value="NEPRILYSIN"/>
    <property type="match status" value="1"/>
</dbReference>
<dbReference type="CDD" id="cd08662">
    <property type="entry name" value="M13"/>
    <property type="match status" value="1"/>
</dbReference>
<evidence type="ECO:0000256" key="9">
    <source>
        <dbReference type="SAM" id="Phobius"/>
    </source>
</evidence>
<sequence>MSSSAANNGRSESSPLLGNPPGGHTADGDAEEGRIRRTYKSLTSRWTALGIQRVVIVILIISLVLLATLYPRHHKKEAAAAGLCLTQACIHAADGYLTNLSPNYKNIDPCEDFEEFVCGGWRGAHDMRADQGMTDALGLINDGVTSTIRNILEGDYPDSSDHSTFSPSNLGATVSSTDRKNFDELKAAYDACMDVDAITKEGIQPIVALIDELAKTFDTSYSASPVDYSESVLFLKKRGISSFFSFYVSDDDKDPETQIIGVSPIRSFGLPSKDYFKDKDVVSQYLSAMTKVLGAIKPSVAKIGAADKAAKALVEFESRLSLAAPDKEDMDDVTKTYNLMSVKDTSKLVPQFGFEKALKELVPSDYTLNVTVTAFPEVLANVSSIVADTPIEVVQNFLYWRLIVYYSSAVLGPEIRPWRQFQNILQGKDADADPERWRTCVNHAGGTLGWILSRFFVEASFSAAAKDFGNQIISDIKAAYLKNFDSLEWMDDETRKVAAEKVHNIDQKVGYPTESPNIMDPEDLKKYYEPVQISDSFFGNILSSDDFDNKRMWATLGKPTDMKEWGMIASTVNAYYNPPHNEIVFPAAIMQFPLFSVDLPSYVSYGSFGAVAGHELSHAFDNNGRHYDLHGRYNNWWTNATIEAFTSKAQCIIDEFDNFTVIGKDGPIHIKGRQTLGENIADSGGLTAARLAWDMRREAIKKSGKDSGVESLSLPGLDDFTHEQLFYISYGNAWCSKFRPAMLTNRVTTDEHSPDPIRIKGTVLNSRGFREAFQCPVKEPTCELW</sequence>
<keyword evidence="9" id="KW-0812">Transmembrane</keyword>
<evidence type="ECO:0008006" key="14">
    <source>
        <dbReference type="Google" id="ProtNLM"/>
    </source>
</evidence>
<keyword evidence="4" id="KW-0479">Metal-binding</keyword>
<proteinExistence type="inferred from homology"/>
<dbReference type="Gene3D" id="3.40.390.10">
    <property type="entry name" value="Collagenase (Catalytic Domain)"/>
    <property type="match status" value="1"/>
</dbReference>
<dbReference type="PANTHER" id="PTHR11733">
    <property type="entry name" value="ZINC METALLOPROTEASE FAMILY M13 NEPRILYSIN-RELATED"/>
    <property type="match status" value="1"/>
</dbReference>
<dbReference type="EMBL" id="JAWCUI010000018">
    <property type="protein sequence ID" value="KAL1897656.1"/>
    <property type="molecule type" value="Genomic_DNA"/>
</dbReference>
<dbReference type="PRINTS" id="PR00786">
    <property type="entry name" value="NEPRILYSIN"/>
</dbReference>
<dbReference type="InterPro" id="IPR042089">
    <property type="entry name" value="Peptidase_M13_dom_2"/>
</dbReference>
<dbReference type="InterPro" id="IPR018497">
    <property type="entry name" value="Peptidase_M13_C"/>
</dbReference>
<feature type="domain" description="Peptidase M13 N-terminal" evidence="11">
    <location>
        <begin position="109"/>
        <end position="512"/>
    </location>
</feature>
<dbReference type="PANTHER" id="PTHR11733:SF167">
    <property type="entry name" value="FI17812P1-RELATED"/>
    <property type="match status" value="1"/>
</dbReference>
<dbReference type="Proteomes" id="UP001583186">
    <property type="component" value="Unassembled WGS sequence"/>
</dbReference>
<organism evidence="12 13">
    <name type="scientific">Sporothrix stenoceras</name>
    <dbReference type="NCBI Taxonomy" id="5173"/>
    <lineage>
        <taxon>Eukaryota</taxon>
        <taxon>Fungi</taxon>
        <taxon>Dikarya</taxon>
        <taxon>Ascomycota</taxon>
        <taxon>Pezizomycotina</taxon>
        <taxon>Sordariomycetes</taxon>
        <taxon>Sordariomycetidae</taxon>
        <taxon>Ophiostomatales</taxon>
        <taxon>Ophiostomataceae</taxon>
        <taxon>Sporothrix</taxon>
    </lineage>
</organism>
<evidence type="ECO:0000256" key="4">
    <source>
        <dbReference type="ARBA" id="ARBA00022723"/>
    </source>
</evidence>
<dbReference type="InterPro" id="IPR024079">
    <property type="entry name" value="MetalloPept_cat_dom_sf"/>
</dbReference>
<accession>A0ABR3ZC76</accession>
<evidence type="ECO:0000259" key="11">
    <source>
        <dbReference type="Pfam" id="PF05649"/>
    </source>
</evidence>
<evidence type="ECO:0000259" key="10">
    <source>
        <dbReference type="Pfam" id="PF01431"/>
    </source>
</evidence>
<evidence type="ECO:0000313" key="13">
    <source>
        <dbReference type="Proteomes" id="UP001583186"/>
    </source>
</evidence>
<evidence type="ECO:0000256" key="1">
    <source>
        <dbReference type="ARBA" id="ARBA00001947"/>
    </source>
</evidence>
<evidence type="ECO:0000256" key="2">
    <source>
        <dbReference type="ARBA" id="ARBA00007357"/>
    </source>
</evidence>
<comment type="caution">
    <text evidence="12">The sequence shown here is derived from an EMBL/GenBank/DDBJ whole genome shotgun (WGS) entry which is preliminary data.</text>
</comment>
<evidence type="ECO:0000256" key="6">
    <source>
        <dbReference type="ARBA" id="ARBA00022833"/>
    </source>
</evidence>
<evidence type="ECO:0000256" key="5">
    <source>
        <dbReference type="ARBA" id="ARBA00022801"/>
    </source>
</evidence>